<dbReference type="PANTHER" id="PTHR30576:SF20">
    <property type="entry name" value="QUINOVOSAMINEPHOSPHOTRANSFERAE-RELATED"/>
    <property type="match status" value="1"/>
</dbReference>
<dbReference type="Proteomes" id="UP001438292">
    <property type="component" value="Unassembled WGS sequence"/>
</dbReference>
<gene>
    <name evidence="4" type="ORF">ABH309_01780</name>
</gene>
<keyword evidence="2" id="KW-1133">Transmembrane helix</keyword>
<evidence type="ECO:0000313" key="4">
    <source>
        <dbReference type="EMBL" id="MEO3953171.1"/>
    </source>
</evidence>
<organism evidence="4 5">
    <name type="scientific">Chromobacterium piscinae</name>
    <dbReference type="NCBI Taxonomy" id="686831"/>
    <lineage>
        <taxon>Bacteria</taxon>
        <taxon>Pseudomonadati</taxon>
        <taxon>Pseudomonadota</taxon>
        <taxon>Betaproteobacteria</taxon>
        <taxon>Neisseriales</taxon>
        <taxon>Chromobacteriaceae</taxon>
        <taxon>Chromobacterium</taxon>
    </lineage>
</organism>
<comment type="caution">
    <text evidence="4">The sequence shown here is derived from an EMBL/GenBank/DDBJ whole genome shotgun (WGS) entry which is preliminary data.</text>
</comment>
<dbReference type="GO" id="GO:0016740">
    <property type="term" value="F:transferase activity"/>
    <property type="evidence" value="ECO:0007669"/>
    <property type="project" value="UniProtKB-KW"/>
</dbReference>
<evidence type="ECO:0000256" key="1">
    <source>
        <dbReference type="ARBA" id="ARBA00006464"/>
    </source>
</evidence>
<evidence type="ECO:0000313" key="5">
    <source>
        <dbReference type="Proteomes" id="UP001438292"/>
    </source>
</evidence>
<proteinExistence type="inferred from homology"/>
<dbReference type="InterPro" id="IPR003362">
    <property type="entry name" value="Bact_transf"/>
</dbReference>
<dbReference type="Pfam" id="PF02397">
    <property type="entry name" value="Bac_transf"/>
    <property type="match status" value="1"/>
</dbReference>
<evidence type="ECO:0000256" key="2">
    <source>
        <dbReference type="SAM" id="Phobius"/>
    </source>
</evidence>
<keyword evidence="2" id="KW-0472">Membrane</keyword>
<evidence type="ECO:0000259" key="3">
    <source>
        <dbReference type="Pfam" id="PF02397"/>
    </source>
</evidence>
<protein>
    <submittedName>
        <fullName evidence="4">Sugar transferase</fullName>
        <ecNumber evidence="4">2.7.8.-</ecNumber>
    </submittedName>
</protein>
<feature type="domain" description="Bacterial sugar transferase" evidence="3">
    <location>
        <begin position="3"/>
        <end position="196"/>
    </location>
</feature>
<dbReference type="EC" id="2.7.8.-" evidence="4"/>
<accession>A0ABV0H1J5</accession>
<dbReference type="RefSeq" id="WP_347780776.1">
    <property type="nucleotide sequence ID" value="NZ_JBDQQU010000001.1"/>
</dbReference>
<dbReference type="EMBL" id="JBDQQU010000001">
    <property type="protein sequence ID" value="MEO3953171.1"/>
    <property type="molecule type" value="Genomic_DNA"/>
</dbReference>
<comment type="similarity">
    <text evidence="1">Belongs to the bacterial sugar transferase family.</text>
</comment>
<name>A0ABV0H1J5_9NEIS</name>
<keyword evidence="4" id="KW-0808">Transferase</keyword>
<keyword evidence="5" id="KW-1185">Reference proteome</keyword>
<reference evidence="4 5" key="1">
    <citation type="submission" date="2024-05" db="EMBL/GenBank/DDBJ databases">
        <authorList>
            <person name="De Oliveira J.P."/>
            <person name="Noriler S.A."/>
            <person name="De Oliveira A.G."/>
            <person name="Sipoli D.S."/>
        </authorList>
    </citation>
    <scope>NUCLEOTIDE SEQUENCE [LARGE SCALE GENOMIC DNA]</scope>
    <source>
        <strain evidence="4 5">LABIM186</strain>
    </source>
</reference>
<feature type="transmembrane region" description="Helical" evidence="2">
    <location>
        <begin position="7"/>
        <end position="28"/>
    </location>
</feature>
<dbReference type="PANTHER" id="PTHR30576">
    <property type="entry name" value="COLANIC BIOSYNTHESIS UDP-GLUCOSE LIPID CARRIER TRANSFERASE"/>
    <property type="match status" value="1"/>
</dbReference>
<sequence length="228" mass="25504">MQRFFDIFFSGIALLVLSPLLVPIIIILRLTGEGEVFFLQERIGKHGKTFKLFKFATMLKNSPSLGTGTVTVKNDPRILPVGQFLRKTKINELPQLVNIFIGDMSVIGPRPLTKQTFSAYSSDTRKTIETVRPGLSGIGSIIFRGEEDILAGAKGSLDFYNNVIAPYKGELEKWYTANQSLINYFKAIITTVIVVLSPNSTLAWKWFNGLPTPPNELKDFLNYPKRAS</sequence>
<keyword evidence="2" id="KW-0812">Transmembrane</keyword>